<name>C3ZW80_BRAFL</name>
<accession>C3ZW80</accession>
<dbReference type="EMBL" id="GG666696">
    <property type="protein sequence ID" value="EEN43211.1"/>
    <property type="molecule type" value="Genomic_DNA"/>
</dbReference>
<proteinExistence type="predicted"/>
<feature type="compositionally biased region" description="Polar residues" evidence="1">
    <location>
        <begin position="110"/>
        <end position="125"/>
    </location>
</feature>
<feature type="compositionally biased region" description="Basic and acidic residues" evidence="1">
    <location>
        <begin position="26"/>
        <end position="43"/>
    </location>
</feature>
<evidence type="ECO:0000256" key="1">
    <source>
        <dbReference type="SAM" id="MobiDB-lite"/>
    </source>
</evidence>
<reference evidence="2" key="1">
    <citation type="journal article" date="2008" name="Nature">
        <title>The amphioxus genome and the evolution of the chordate karyotype.</title>
        <authorList>
            <consortium name="US DOE Joint Genome Institute (JGI-PGF)"/>
            <person name="Putnam N.H."/>
            <person name="Butts T."/>
            <person name="Ferrier D.E.K."/>
            <person name="Furlong R.F."/>
            <person name="Hellsten U."/>
            <person name="Kawashima T."/>
            <person name="Robinson-Rechavi M."/>
            <person name="Shoguchi E."/>
            <person name="Terry A."/>
            <person name="Yu J.-K."/>
            <person name="Benito-Gutierrez E.L."/>
            <person name="Dubchak I."/>
            <person name="Garcia-Fernandez J."/>
            <person name="Gibson-Brown J.J."/>
            <person name="Grigoriev I.V."/>
            <person name="Horton A.C."/>
            <person name="de Jong P.J."/>
            <person name="Jurka J."/>
            <person name="Kapitonov V.V."/>
            <person name="Kohara Y."/>
            <person name="Kuroki Y."/>
            <person name="Lindquist E."/>
            <person name="Lucas S."/>
            <person name="Osoegawa K."/>
            <person name="Pennacchio L.A."/>
            <person name="Salamov A.A."/>
            <person name="Satou Y."/>
            <person name="Sauka-Spengler T."/>
            <person name="Schmutz J."/>
            <person name="Shin-I T."/>
            <person name="Toyoda A."/>
            <person name="Bronner-Fraser M."/>
            <person name="Fujiyama A."/>
            <person name="Holland L.Z."/>
            <person name="Holland P.W.H."/>
            <person name="Satoh N."/>
            <person name="Rokhsar D.S."/>
        </authorList>
    </citation>
    <scope>NUCLEOTIDE SEQUENCE [LARGE SCALE GENOMIC DNA]</scope>
    <source>
        <strain evidence="2">S238N-H82</strain>
        <tissue evidence="2">Testes</tissue>
    </source>
</reference>
<organism>
    <name type="scientific">Branchiostoma floridae</name>
    <name type="common">Florida lancelet</name>
    <name type="synonym">Amphioxus</name>
    <dbReference type="NCBI Taxonomy" id="7739"/>
    <lineage>
        <taxon>Eukaryota</taxon>
        <taxon>Metazoa</taxon>
        <taxon>Chordata</taxon>
        <taxon>Cephalochordata</taxon>
        <taxon>Leptocardii</taxon>
        <taxon>Amphioxiformes</taxon>
        <taxon>Branchiostomatidae</taxon>
        <taxon>Branchiostoma</taxon>
    </lineage>
</organism>
<dbReference type="AlphaFoldDB" id="C3ZW80"/>
<gene>
    <name evidence="2" type="ORF">BRAFLDRAFT_102086</name>
</gene>
<feature type="region of interest" description="Disordered" evidence="1">
    <location>
        <begin position="1"/>
        <end position="71"/>
    </location>
</feature>
<protein>
    <submittedName>
        <fullName evidence="2">Uncharacterized protein</fullName>
    </submittedName>
</protein>
<feature type="compositionally biased region" description="Basic residues" evidence="1">
    <location>
        <begin position="48"/>
        <end position="57"/>
    </location>
</feature>
<dbReference type="InParanoid" id="C3ZW80"/>
<feature type="region of interest" description="Disordered" evidence="1">
    <location>
        <begin position="105"/>
        <end position="141"/>
    </location>
</feature>
<sequence length="141" mass="15416">MFYRNSPRLTVDNHDARGLPSPNPRQEFKHEGTPLVVLHKDTLARGNSSRKGRHKGHAVSSSSTRGLPSPVLHTRGTLAVFRSYTRELPSPRPTQGALCLHERAGPTPQRCFSTKSNTRGSSSPAFGSFYPDLTHGDMGPS</sequence>
<evidence type="ECO:0000313" key="2">
    <source>
        <dbReference type="EMBL" id="EEN43211.1"/>
    </source>
</evidence>